<protein>
    <submittedName>
        <fullName evidence="1">Uncharacterized protein</fullName>
    </submittedName>
</protein>
<organism evidence="1 2">
    <name type="scientific">Armillaria gallica</name>
    <name type="common">Bulbous honey fungus</name>
    <name type="synonym">Armillaria bulbosa</name>
    <dbReference type="NCBI Taxonomy" id="47427"/>
    <lineage>
        <taxon>Eukaryota</taxon>
        <taxon>Fungi</taxon>
        <taxon>Dikarya</taxon>
        <taxon>Basidiomycota</taxon>
        <taxon>Agaricomycotina</taxon>
        <taxon>Agaricomycetes</taxon>
        <taxon>Agaricomycetidae</taxon>
        <taxon>Agaricales</taxon>
        <taxon>Marasmiineae</taxon>
        <taxon>Physalacriaceae</taxon>
        <taxon>Armillaria</taxon>
    </lineage>
</organism>
<reference evidence="2" key="1">
    <citation type="journal article" date="2017" name="Nat. Ecol. Evol.">
        <title>Genome expansion and lineage-specific genetic innovations in the forest pathogenic fungi Armillaria.</title>
        <authorList>
            <person name="Sipos G."/>
            <person name="Prasanna A.N."/>
            <person name="Walter M.C."/>
            <person name="O'Connor E."/>
            <person name="Balint B."/>
            <person name="Krizsan K."/>
            <person name="Kiss B."/>
            <person name="Hess J."/>
            <person name="Varga T."/>
            <person name="Slot J."/>
            <person name="Riley R."/>
            <person name="Boka B."/>
            <person name="Rigling D."/>
            <person name="Barry K."/>
            <person name="Lee J."/>
            <person name="Mihaltcheva S."/>
            <person name="LaButti K."/>
            <person name="Lipzen A."/>
            <person name="Waldron R."/>
            <person name="Moloney N.M."/>
            <person name="Sperisen C."/>
            <person name="Kredics L."/>
            <person name="Vagvoelgyi C."/>
            <person name="Patrignani A."/>
            <person name="Fitzpatrick D."/>
            <person name="Nagy I."/>
            <person name="Doyle S."/>
            <person name="Anderson J.B."/>
            <person name="Grigoriev I.V."/>
            <person name="Gueldener U."/>
            <person name="Muensterkoetter M."/>
            <person name="Nagy L.G."/>
        </authorList>
    </citation>
    <scope>NUCLEOTIDE SEQUENCE [LARGE SCALE GENOMIC DNA]</scope>
    <source>
        <strain evidence="2">Ar21-2</strain>
    </source>
</reference>
<dbReference type="AlphaFoldDB" id="A0A2H3EJ79"/>
<dbReference type="OrthoDB" id="3258311at2759"/>
<keyword evidence="2" id="KW-1185">Reference proteome</keyword>
<sequence length="83" mass="9706">MPFLFESEVSYRLEANTNHSVYTRPLLTCFEQLATGCLSLGERRDRPWSGYNDIRYVRLEAFVLQMQGFFSGELDLTGRHRPD</sequence>
<accession>A0A2H3EJ79</accession>
<proteinExistence type="predicted"/>
<dbReference type="Proteomes" id="UP000217790">
    <property type="component" value="Unassembled WGS sequence"/>
</dbReference>
<name>A0A2H3EJ79_ARMGA</name>
<dbReference type="InParanoid" id="A0A2H3EJ79"/>
<evidence type="ECO:0000313" key="1">
    <source>
        <dbReference type="EMBL" id="PBL00174.1"/>
    </source>
</evidence>
<gene>
    <name evidence="1" type="ORF">ARMGADRAFT_1072554</name>
</gene>
<dbReference type="EMBL" id="KZ293646">
    <property type="protein sequence ID" value="PBL00174.1"/>
    <property type="molecule type" value="Genomic_DNA"/>
</dbReference>
<evidence type="ECO:0000313" key="2">
    <source>
        <dbReference type="Proteomes" id="UP000217790"/>
    </source>
</evidence>